<evidence type="ECO:0000259" key="2">
    <source>
        <dbReference type="Pfam" id="PF20237"/>
    </source>
</evidence>
<dbReference type="InterPro" id="IPR046529">
    <property type="entry name" value="DUF6594"/>
</dbReference>
<organism evidence="3 4">
    <name type="scientific">Coniosporium apollinis</name>
    <dbReference type="NCBI Taxonomy" id="61459"/>
    <lineage>
        <taxon>Eukaryota</taxon>
        <taxon>Fungi</taxon>
        <taxon>Dikarya</taxon>
        <taxon>Ascomycota</taxon>
        <taxon>Pezizomycotina</taxon>
        <taxon>Dothideomycetes</taxon>
        <taxon>Dothideomycetes incertae sedis</taxon>
        <taxon>Coniosporium</taxon>
    </lineage>
</organism>
<protein>
    <recommendedName>
        <fullName evidence="2">DUF6594 domain-containing protein</fullName>
    </recommendedName>
</protein>
<accession>A0ABQ9P399</accession>
<comment type="caution">
    <text evidence="3">The sequence shown here is derived from an EMBL/GenBank/DDBJ whole genome shotgun (WGS) entry which is preliminary data.</text>
</comment>
<feature type="domain" description="DUF6594" evidence="2">
    <location>
        <begin position="27"/>
        <end position="286"/>
    </location>
</feature>
<keyword evidence="1" id="KW-0472">Membrane</keyword>
<reference evidence="3" key="1">
    <citation type="submission" date="2022-10" db="EMBL/GenBank/DDBJ databases">
        <title>Culturing micro-colonial fungi from biological soil crusts in the Mojave desert and describing Neophaeococcomyces mojavensis, and introducing the new genera and species Taxawa tesnikishii.</title>
        <authorList>
            <person name="Kurbessoian T."/>
            <person name="Stajich J.E."/>
        </authorList>
    </citation>
    <scope>NUCLEOTIDE SEQUENCE</scope>
    <source>
        <strain evidence="3">TK_1</strain>
    </source>
</reference>
<dbReference type="PANTHER" id="PTHR34502:SF5">
    <property type="entry name" value="DUF6594 DOMAIN-CONTAINING PROTEIN"/>
    <property type="match status" value="1"/>
</dbReference>
<dbReference type="Proteomes" id="UP001172684">
    <property type="component" value="Unassembled WGS sequence"/>
</dbReference>
<name>A0ABQ9P399_9PEZI</name>
<dbReference type="PANTHER" id="PTHR34502">
    <property type="entry name" value="DUF6594 DOMAIN-CONTAINING PROTEIN-RELATED"/>
    <property type="match status" value="1"/>
</dbReference>
<keyword evidence="1" id="KW-1133">Transmembrane helix</keyword>
<sequence length="300" mass="33859">MTDDMQYRIDVEMQKEPAQLPDPVPGYPQLAERMGTTPEATILRRFAALNVRNLLCLQAELHHLERDLVDAEIADSRSEEGWKSKYSSDWFWLNEPLEGKPNHQWQLMLKIRERLKEYNEALIQQSQLITLPKPGKRDLLSLQCWLTQSDRGAGALIGPDVQVWGDIRSPGTHYKDLIALKARQVEDPFFRLVSSRFLGWKPSRIHPGFGYEEFTLMNITAIVTSLVAPLLPIASIAILCAVQSTSSRIAVIAALNFVFSFCLMAFARARRTEVFAATAAFAAVQVVFVGTSEVSQSRLR</sequence>
<feature type="transmembrane region" description="Helical" evidence="1">
    <location>
        <begin position="219"/>
        <end position="242"/>
    </location>
</feature>
<evidence type="ECO:0000256" key="1">
    <source>
        <dbReference type="SAM" id="Phobius"/>
    </source>
</evidence>
<feature type="transmembrane region" description="Helical" evidence="1">
    <location>
        <begin position="249"/>
        <end position="268"/>
    </location>
</feature>
<dbReference type="EMBL" id="JAPDRL010000004">
    <property type="protein sequence ID" value="KAJ9669077.1"/>
    <property type="molecule type" value="Genomic_DNA"/>
</dbReference>
<gene>
    <name evidence="3" type="ORF">H2201_000903</name>
</gene>
<proteinExistence type="predicted"/>
<dbReference type="Pfam" id="PF20237">
    <property type="entry name" value="DUF6594"/>
    <property type="match status" value="1"/>
</dbReference>
<feature type="transmembrane region" description="Helical" evidence="1">
    <location>
        <begin position="274"/>
        <end position="294"/>
    </location>
</feature>
<evidence type="ECO:0000313" key="4">
    <source>
        <dbReference type="Proteomes" id="UP001172684"/>
    </source>
</evidence>
<evidence type="ECO:0000313" key="3">
    <source>
        <dbReference type="EMBL" id="KAJ9669077.1"/>
    </source>
</evidence>
<keyword evidence="4" id="KW-1185">Reference proteome</keyword>
<keyword evidence="1" id="KW-0812">Transmembrane</keyword>